<gene>
    <name evidence="2" type="ORF">DB30_00254</name>
</gene>
<name>A0A0C1ZM55_9BACT</name>
<dbReference type="AlphaFoldDB" id="A0A0C1ZM55"/>
<dbReference type="Pfam" id="PF09937">
    <property type="entry name" value="DUF2169"/>
    <property type="match status" value="1"/>
</dbReference>
<protein>
    <submittedName>
        <fullName evidence="2">Putative exported protein</fullName>
    </submittedName>
</protein>
<dbReference type="InterPro" id="IPR018683">
    <property type="entry name" value="DUF2169"/>
</dbReference>
<sequence length="356" mass="40202">MDLINQTPVVADVRVATLDGTRHRYGLLTAKATFVVGPDGSTALDTQAPVPLFEADEPTDLGLLPGDAVPRQDRVFEVIALANAYGAHCGAGRAQMMVDMAVGNYRRTLLVSGDRWWAQHAGSARISDPKPFQTMPLKWDRAYGGSAECWIDGESVIDLEHSMNKYGRGFDAHKLAVDVGKAFSAPAGYPRLAPDHFRLLPNLEHPQAQIQRWDDEPRPYCWATVPTEIGTHVQRAHDHMHQTGQPLSQADMLRMTYHRAHPDWIIDIPAQDEVVILRGVTDSARWAFRIPRLRVLADYELGERTGTRELEPQLLMLLPEQSRFYVVYRHFFTIDEVTPDMSRSFRLRLAEGWFQP</sequence>
<dbReference type="RefSeq" id="WP_052546904.1">
    <property type="nucleotide sequence ID" value="NZ_JMCC02000010.1"/>
</dbReference>
<organism evidence="2 3">
    <name type="scientific">Enhygromyxa salina</name>
    <dbReference type="NCBI Taxonomy" id="215803"/>
    <lineage>
        <taxon>Bacteria</taxon>
        <taxon>Pseudomonadati</taxon>
        <taxon>Myxococcota</taxon>
        <taxon>Polyangia</taxon>
        <taxon>Nannocystales</taxon>
        <taxon>Nannocystaceae</taxon>
        <taxon>Enhygromyxa</taxon>
    </lineage>
</organism>
<feature type="domain" description="DUF2169" evidence="1">
    <location>
        <begin position="25"/>
        <end position="329"/>
    </location>
</feature>
<proteinExistence type="predicted"/>
<dbReference type="EMBL" id="JMCC02000010">
    <property type="protein sequence ID" value="KIG18569.1"/>
    <property type="molecule type" value="Genomic_DNA"/>
</dbReference>
<dbReference type="Proteomes" id="UP000031599">
    <property type="component" value="Unassembled WGS sequence"/>
</dbReference>
<evidence type="ECO:0000313" key="3">
    <source>
        <dbReference type="Proteomes" id="UP000031599"/>
    </source>
</evidence>
<evidence type="ECO:0000313" key="2">
    <source>
        <dbReference type="EMBL" id="KIG18569.1"/>
    </source>
</evidence>
<reference evidence="2 3" key="1">
    <citation type="submission" date="2014-12" db="EMBL/GenBank/DDBJ databases">
        <title>Genome assembly of Enhygromyxa salina DSM 15201.</title>
        <authorList>
            <person name="Sharma G."/>
            <person name="Subramanian S."/>
        </authorList>
    </citation>
    <scope>NUCLEOTIDE SEQUENCE [LARGE SCALE GENOMIC DNA]</scope>
    <source>
        <strain evidence="2 3">DSM 15201</strain>
    </source>
</reference>
<evidence type="ECO:0000259" key="1">
    <source>
        <dbReference type="Pfam" id="PF09937"/>
    </source>
</evidence>
<comment type="caution">
    <text evidence="2">The sequence shown here is derived from an EMBL/GenBank/DDBJ whole genome shotgun (WGS) entry which is preliminary data.</text>
</comment>
<accession>A0A0C1ZM55</accession>